<dbReference type="EMBL" id="VUJX02000004">
    <property type="protein sequence ID" value="KAL0937210.1"/>
    <property type="molecule type" value="Genomic_DNA"/>
</dbReference>
<keyword evidence="2" id="KW-1185">Reference proteome</keyword>
<organism evidence="1 2">
    <name type="scientific">Colletotrichum truncatum</name>
    <name type="common">Anthracnose fungus</name>
    <name type="synonym">Colletotrichum capsici</name>
    <dbReference type="NCBI Taxonomy" id="5467"/>
    <lineage>
        <taxon>Eukaryota</taxon>
        <taxon>Fungi</taxon>
        <taxon>Dikarya</taxon>
        <taxon>Ascomycota</taxon>
        <taxon>Pezizomycotina</taxon>
        <taxon>Sordariomycetes</taxon>
        <taxon>Hypocreomycetidae</taxon>
        <taxon>Glomerellales</taxon>
        <taxon>Glomerellaceae</taxon>
        <taxon>Colletotrichum</taxon>
        <taxon>Colletotrichum truncatum species complex</taxon>
    </lineage>
</organism>
<dbReference type="Proteomes" id="UP000805649">
    <property type="component" value="Unassembled WGS sequence"/>
</dbReference>
<proteinExistence type="predicted"/>
<accession>A0ACC3YZ16</accession>
<protein>
    <submittedName>
        <fullName evidence="1">Uncharacterized protein</fullName>
    </submittedName>
</protein>
<gene>
    <name evidence="1" type="ORF">CTRU02_206941</name>
</gene>
<name>A0ACC3YZ16_COLTU</name>
<comment type="caution">
    <text evidence="1">The sequence shown here is derived from an EMBL/GenBank/DDBJ whole genome shotgun (WGS) entry which is preliminary data.</text>
</comment>
<evidence type="ECO:0000313" key="1">
    <source>
        <dbReference type="EMBL" id="KAL0937210.1"/>
    </source>
</evidence>
<evidence type="ECO:0000313" key="2">
    <source>
        <dbReference type="Proteomes" id="UP000805649"/>
    </source>
</evidence>
<sequence>MTSLIGLDCSSLESLHGFDNYLRQLRAVTHFNETLLNQCRKTICNAVWGEGNPDISGIGVSIGYATEAGLGFLFALIILVIQQKQGPKWEFFQVVTETGLNAFFGSAVYFAISHEIASIYILVNKDYGISTTGLSASEAQIILAVSVVCILPLLYPVALLPTCIFHPESKLGKPLEARCAKSAKPRNVRFILFSLLAVLFFYPFLSQCIHNWAPTRVGEGNGPDGETLATETEWAKVETMCFVSIERLSDTELWVLAVCEIIASLSIFVFTIWLAIGAGARTLLAQDRAYGEERRLTTVLLKIQRLEKIWKSNALIRVLLLLVPTVLAGPLLWCIFRLRSMQSIALEKLGSDYTGDEWGFGQIIGIVIFAPVVTDMTFAAWAARSLFTPDNQSDT</sequence>
<reference evidence="1 2" key="1">
    <citation type="journal article" date="2020" name="Phytopathology">
        <title>Genome Sequence Resources of Colletotrichum truncatum, C. plurivorum, C. musicola, and C. sojae: Four Species Pathogenic to Soybean (Glycine max).</title>
        <authorList>
            <person name="Rogerio F."/>
            <person name="Boufleur T.R."/>
            <person name="Ciampi-Guillardi M."/>
            <person name="Sukno S.A."/>
            <person name="Thon M.R."/>
            <person name="Massola Junior N.S."/>
            <person name="Baroncelli R."/>
        </authorList>
    </citation>
    <scope>NUCLEOTIDE SEQUENCE [LARGE SCALE GENOMIC DNA]</scope>
    <source>
        <strain evidence="1 2">CMES1059</strain>
    </source>
</reference>